<dbReference type="OMA" id="VRVMMRP"/>
<dbReference type="InterPro" id="IPR001810">
    <property type="entry name" value="F-box_dom"/>
</dbReference>
<protein>
    <recommendedName>
        <fullName evidence="5">F-box domain-containing protein</fullName>
    </recommendedName>
</protein>
<evidence type="ECO:0000313" key="3">
    <source>
        <dbReference type="EMBL" id="EEC67918.1"/>
    </source>
</evidence>
<feature type="domain" description="KIB1-4 beta-propeller" evidence="2">
    <location>
        <begin position="168"/>
        <end position="418"/>
    </location>
</feature>
<dbReference type="Proteomes" id="UP000007015">
    <property type="component" value="Chromosome 11"/>
</dbReference>
<proteinExistence type="predicted"/>
<dbReference type="InterPro" id="IPR005174">
    <property type="entry name" value="KIB1-4_b-propeller"/>
</dbReference>
<evidence type="ECO:0008006" key="5">
    <source>
        <dbReference type="Google" id="ProtNLM"/>
    </source>
</evidence>
<organism evidence="3 4">
    <name type="scientific">Oryza sativa subsp. indica</name>
    <name type="common">Rice</name>
    <dbReference type="NCBI Taxonomy" id="39946"/>
    <lineage>
        <taxon>Eukaryota</taxon>
        <taxon>Viridiplantae</taxon>
        <taxon>Streptophyta</taxon>
        <taxon>Embryophyta</taxon>
        <taxon>Tracheophyta</taxon>
        <taxon>Spermatophyta</taxon>
        <taxon>Magnoliopsida</taxon>
        <taxon>Liliopsida</taxon>
        <taxon>Poales</taxon>
        <taxon>Poaceae</taxon>
        <taxon>BOP clade</taxon>
        <taxon>Oryzoideae</taxon>
        <taxon>Oryzeae</taxon>
        <taxon>Oryzinae</taxon>
        <taxon>Oryza</taxon>
        <taxon>Oryza sativa</taxon>
    </lineage>
</organism>
<keyword evidence="4" id="KW-1185">Reference proteome</keyword>
<accession>B8BJT2</accession>
<dbReference type="SUPFAM" id="SSF81383">
    <property type="entry name" value="F-box domain"/>
    <property type="match status" value="1"/>
</dbReference>
<dbReference type="EMBL" id="CM000136">
    <property type="protein sequence ID" value="EEC67918.1"/>
    <property type="molecule type" value="Genomic_DNA"/>
</dbReference>
<dbReference type="Pfam" id="PF00646">
    <property type="entry name" value="F-box"/>
    <property type="match status" value="1"/>
</dbReference>
<sequence>MVWPRIFTRGRGRGRVERSGVGDGAVLAQPAPLPSLLPDAILHRILSLLPAQEAVRTCVLARQWFRLESQESIYRPSRRKVNAGDPSSSWASLHEDLVSLIGWRVAAGDFRDYIRFRAVCPQWRSATTCPRRRGILDPRFHPHGWMLLPEGRGLHPGHGKLRGHVRSFHLSTGAVVRVRLPHFRDHYVLYSADGVLLLQRDHDTAIRLLHPFTGDTAELPPLETLLPRVRCRSEASRWCSLRNICGACISVGVGDGLVRVMMRPIGVWNICFATSGDQQWRVATTWDRINHRSSTLPFHGKLYVLLRPHSVRGENEVIQIDPPQHCLSEPSPKLIAKFRWPTSDESFRLYSHRLVECNSEILVIGTKWDAVYYSVYRLADLMLGRTVHVTSIDGNALFIGRRSLCVSSKSTRNGKENMLTWIFCREPIDNHCGCPKAFPTIVPDTIVMPDTKIYLSQYHLSNGTLSQATDGVIAEEKDIPGPYSIMCHIITCCSPAYWNKGKISCKELPTWRVKKKFRFGVLLLGMPYFTK</sequence>
<evidence type="ECO:0000259" key="2">
    <source>
        <dbReference type="Pfam" id="PF03478"/>
    </source>
</evidence>
<dbReference type="Gramene" id="BGIOSGA034250-TA">
    <property type="protein sequence ID" value="BGIOSGA034250-PA"/>
    <property type="gene ID" value="BGIOSGA034250"/>
</dbReference>
<dbReference type="STRING" id="39946.B8BJT2"/>
<dbReference type="InterPro" id="IPR036047">
    <property type="entry name" value="F-box-like_dom_sf"/>
</dbReference>
<reference evidence="3 4" key="1">
    <citation type="journal article" date="2005" name="PLoS Biol.">
        <title>The genomes of Oryza sativa: a history of duplications.</title>
        <authorList>
            <person name="Yu J."/>
            <person name="Wang J."/>
            <person name="Lin W."/>
            <person name="Li S."/>
            <person name="Li H."/>
            <person name="Zhou J."/>
            <person name="Ni P."/>
            <person name="Dong W."/>
            <person name="Hu S."/>
            <person name="Zeng C."/>
            <person name="Zhang J."/>
            <person name="Zhang Y."/>
            <person name="Li R."/>
            <person name="Xu Z."/>
            <person name="Li S."/>
            <person name="Li X."/>
            <person name="Zheng H."/>
            <person name="Cong L."/>
            <person name="Lin L."/>
            <person name="Yin J."/>
            <person name="Geng J."/>
            <person name="Li G."/>
            <person name="Shi J."/>
            <person name="Liu J."/>
            <person name="Lv H."/>
            <person name="Li J."/>
            <person name="Wang J."/>
            <person name="Deng Y."/>
            <person name="Ran L."/>
            <person name="Shi X."/>
            <person name="Wang X."/>
            <person name="Wu Q."/>
            <person name="Li C."/>
            <person name="Ren X."/>
            <person name="Wang J."/>
            <person name="Wang X."/>
            <person name="Li D."/>
            <person name="Liu D."/>
            <person name="Zhang X."/>
            <person name="Ji Z."/>
            <person name="Zhao W."/>
            <person name="Sun Y."/>
            <person name="Zhang Z."/>
            <person name="Bao J."/>
            <person name="Han Y."/>
            <person name="Dong L."/>
            <person name="Ji J."/>
            <person name="Chen P."/>
            <person name="Wu S."/>
            <person name="Liu J."/>
            <person name="Xiao Y."/>
            <person name="Bu D."/>
            <person name="Tan J."/>
            <person name="Yang L."/>
            <person name="Ye C."/>
            <person name="Zhang J."/>
            <person name="Xu J."/>
            <person name="Zhou Y."/>
            <person name="Yu Y."/>
            <person name="Zhang B."/>
            <person name="Zhuang S."/>
            <person name="Wei H."/>
            <person name="Liu B."/>
            <person name="Lei M."/>
            <person name="Yu H."/>
            <person name="Li Y."/>
            <person name="Xu H."/>
            <person name="Wei S."/>
            <person name="He X."/>
            <person name="Fang L."/>
            <person name="Zhang Z."/>
            <person name="Zhang Y."/>
            <person name="Huang X."/>
            <person name="Su Z."/>
            <person name="Tong W."/>
            <person name="Li J."/>
            <person name="Tong Z."/>
            <person name="Li S."/>
            <person name="Ye J."/>
            <person name="Wang L."/>
            <person name="Fang L."/>
            <person name="Lei T."/>
            <person name="Chen C."/>
            <person name="Chen H."/>
            <person name="Xu Z."/>
            <person name="Li H."/>
            <person name="Huang H."/>
            <person name="Zhang F."/>
            <person name="Xu H."/>
            <person name="Li N."/>
            <person name="Zhao C."/>
            <person name="Li S."/>
            <person name="Dong L."/>
            <person name="Huang Y."/>
            <person name="Li L."/>
            <person name="Xi Y."/>
            <person name="Qi Q."/>
            <person name="Li W."/>
            <person name="Zhang B."/>
            <person name="Hu W."/>
            <person name="Zhang Y."/>
            <person name="Tian X."/>
            <person name="Jiao Y."/>
            <person name="Liang X."/>
            <person name="Jin J."/>
            <person name="Gao L."/>
            <person name="Zheng W."/>
            <person name="Hao B."/>
            <person name="Liu S."/>
            <person name="Wang W."/>
            <person name="Yuan L."/>
            <person name="Cao M."/>
            <person name="McDermott J."/>
            <person name="Samudrala R."/>
            <person name="Wang J."/>
            <person name="Wong G.K."/>
            <person name="Yang H."/>
        </authorList>
    </citation>
    <scope>NUCLEOTIDE SEQUENCE [LARGE SCALE GENOMIC DNA]</scope>
    <source>
        <strain evidence="4">cv. 93-11</strain>
    </source>
</reference>
<gene>
    <name evidence="3" type="ORF">OsI_35619</name>
</gene>
<dbReference type="Pfam" id="PF03478">
    <property type="entry name" value="Beta-prop_KIB1-4"/>
    <property type="match status" value="1"/>
</dbReference>
<evidence type="ECO:0000313" key="4">
    <source>
        <dbReference type="Proteomes" id="UP000007015"/>
    </source>
</evidence>
<feature type="domain" description="F-box" evidence="1">
    <location>
        <begin position="35"/>
        <end position="67"/>
    </location>
</feature>
<evidence type="ECO:0000259" key="1">
    <source>
        <dbReference type="Pfam" id="PF00646"/>
    </source>
</evidence>
<name>B8BJT2_ORYSI</name>
<dbReference type="PANTHER" id="PTHR33165">
    <property type="entry name" value="F-BOX DOMAIN CONTAINING PROTEIN-LIKE-RELATED"/>
    <property type="match status" value="1"/>
</dbReference>
<dbReference type="HOGENOM" id="CLU_040241_2_0_1"/>
<dbReference type="AlphaFoldDB" id="B8BJT2"/>
<dbReference type="PANTHER" id="PTHR33165:SF82">
    <property type="entry name" value="OS11G0231400 PROTEIN"/>
    <property type="match status" value="1"/>
</dbReference>